<dbReference type="InterPro" id="IPR013196">
    <property type="entry name" value="HTH_11"/>
</dbReference>
<keyword evidence="3 5" id="KW-0067">ATP-binding</keyword>
<dbReference type="SUPFAM" id="SSF46785">
    <property type="entry name" value="Winged helix' DNA-binding domain"/>
    <property type="match status" value="1"/>
</dbReference>
<sequence>MSDQLLAWFKEHPDAFISGEEISRRLDISRTAVWKHINRLRSKGYEFEAVPKLGYRLVQMPTRLDEVSLLAKLKTSKLGHQLRIIARTESTQNEAAAWAQQGAEDGAVIIAEEQTMGRGRHGKNWHSPAGKGIWMSLILRPQIPLQFTPHLTLLAAVALCRAMKRVTEIELGIKWPNDILYDNKKVCGILTESSAEDERLVHVIAGFGISVNLDAHDYPDELKAIATSLKIASGKEIDRASLIAECLFELEQLYKLYVEQGFAPIRALWEAQSITIGRSVTVGTPNGPVSGVAQGLDETGALILLGEDGCYRKIFSGDVHFTG</sequence>
<dbReference type="InterPro" id="IPR008988">
    <property type="entry name" value="Transcriptional_repressor_C"/>
</dbReference>
<dbReference type="InterPro" id="IPR004408">
    <property type="entry name" value="Biotin_CoA_COase_ligase"/>
</dbReference>
<dbReference type="GO" id="GO:0006355">
    <property type="term" value="P:regulation of DNA-templated transcription"/>
    <property type="evidence" value="ECO:0007669"/>
    <property type="project" value="UniProtKB-UniRule"/>
</dbReference>
<keyword evidence="4 5" id="KW-0092">Biotin</keyword>
<dbReference type="InterPro" id="IPR004143">
    <property type="entry name" value="BPL_LPL_catalytic"/>
</dbReference>
<comment type="caution">
    <text evidence="5">Lacks conserved residue(s) required for the propagation of feature annotation.</text>
</comment>
<dbReference type="Gene3D" id="1.10.10.10">
    <property type="entry name" value="Winged helix-like DNA-binding domain superfamily/Winged helix DNA-binding domain"/>
    <property type="match status" value="1"/>
</dbReference>
<accession>A0AAP6ZVN4</accession>
<dbReference type="Proteomes" id="UP000552038">
    <property type="component" value="Unassembled WGS sequence"/>
</dbReference>
<evidence type="ECO:0000256" key="2">
    <source>
        <dbReference type="ARBA" id="ARBA00022741"/>
    </source>
</evidence>
<evidence type="ECO:0000256" key="5">
    <source>
        <dbReference type="HAMAP-Rule" id="MF_00978"/>
    </source>
</evidence>
<evidence type="ECO:0000256" key="1">
    <source>
        <dbReference type="ARBA" id="ARBA00022598"/>
    </source>
</evidence>
<keyword evidence="5" id="KW-0805">Transcription regulation</keyword>
<dbReference type="PROSITE" id="PS51733">
    <property type="entry name" value="BPL_LPL_CATALYTIC"/>
    <property type="match status" value="1"/>
</dbReference>
<dbReference type="Gene3D" id="2.30.30.100">
    <property type="match status" value="1"/>
</dbReference>
<dbReference type="Pfam" id="PF03099">
    <property type="entry name" value="BPL_LplA_LipB"/>
    <property type="match status" value="1"/>
</dbReference>
<dbReference type="InterPro" id="IPR036390">
    <property type="entry name" value="WH_DNA-bd_sf"/>
</dbReference>
<gene>
    <name evidence="5" type="primary">birA</name>
    <name evidence="7" type="ORF">HMI46_00325</name>
</gene>
<evidence type="ECO:0000313" key="8">
    <source>
        <dbReference type="Proteomes" id="UP000552038"/>
    </source>
</evidence>
<dbReference type="InterPro" id="IPR045864">
    <property type="entry name" value="aa-tRNA-synth_II/BPL/LPL"/>
</dbReference>
<dbReference type="RefSeq" id="WP_171414298.1">
    <property type="nucleotide sequence ID" value="NZ_JABFOR010000001.1"/>
</dbReference>
<dbReference type="AlphaFoldDB" id="A0AAP6ZVN4"/>
<comment type="caution">
    <text evidence="7">The sequence shown here is derived from an EMBL/GenBank/DDBJ whole genome shotgun (WGS) entry which is preliminary data.</text>
</comment>
<reference evidence="7 8" key="1">
    <citation type="submission" date="2020-05" db="EMBL/GenBank/DDBJ databases">
        <title>Whole genome sequencing and identification of novel metabolites from Paenibacillus alvei strain JR949.</title>
        <authorList>
            <person name="Rajendhran J."/>
            <person name="Sree Pranav P."/>
            <person name="Mahalakshmi B."/>
            <person name="Karthikeyan R."/>
        </authorList>
    </citation>
    <scope>NUCLEOTIDE SEQUENCE [LARGE SCALE GENOMIC DNA]</scope>
    <source>
        <strain evidence="7 8">JR949</strain>
    </source>
</reference>
<dbReference type="Pfam" id="PF02237">
    <property type="entry name" value="BPL_C"/>
    <property type="match status" value="1"/>
</dbReference>
<proteinExistence type="inferred from homology"/>
<comment type="similarity">
    <text evidence="5">Belongs to the biotin--protein ligase family.</text>
</comment>
<dbReference type="GO" id="GO:0003677">
    <property type="term" value="F:DNA binding"/>
    <property type="evidence" value="ECO:0007669"/>
    <property type="project" value="UniProtKB-UniRule"/>
</dbReference>
<dbReference type="EC" id="6.3.4.15" evidence="5"/>
<evidence type="ECO:0000256" key="3">
    <source>
        <dbReference type="ARBA" id="ARBA00022840"/>
    </source>
</evidence>
<feature type="binding site" evidence="5">
    <location>
        <position position="114"/>
    </location>
    <ligand>
        <name>biotin</name>
        <dbReference type="ChEBI" id="CHEBI:57586"/>
    </ligand>
</feature>
<comment type="catalytic activity">
    <reaction evidence="5">
        <text>biotin + L-lysyl-[protein] + ATP = N(6)-biotinyl-L-lysyl-[protein] + AMP + diphosphate + H(+)</text>
        <dbReference type="Rhea" id="RHEA:11756"/>
        <dbReference type="Rhea" id="RHEA-COMP:9752"/>
        <dbReference type="Rhea" id="RHEA-COMP:10505"/>
        <dbReference type="ChEBI" id="CHEBI:15378"/>
        <dbReference type="ChEBI" id="CHEBI:29969"/>
        <dbReference type="ChEBI" id="CHEBI:30616"/>
        <dbReference type="ChEBI" id="CHEBI:33019"/>
        <dbReference type="ChEBI" id="CHEBI:57586"/>
        <dbReference type="ChEBI" id="CHEBI:83144"/>
        <dbReference type="ChEBI" id="CHEBI:456215"/>
        <dbReference type="EC" id="6.3.4.15"/>
    </reaction>
</comment>
<dbReference type="GO" id="GO:0016740">
    <property type="term" value="F:transferase activity"/>
    <property type="evidence" value="ECO:0007669"/>
    <property type="project" value="UniProtKB-ARBA"/>
</dbReference>
<dbReference type="Gene3D" id="3.30.930.10">
    <property type="entry name" value="Bira Bifunctional Protein, Domain 2"/>
    <property type="match status" value="1"/>
</dbReference>
<dbReference type="CDD" id="cd16442">
    <property type="entry name" value="BPL"/>
    <property type="match status" value="1"/>
</dbReference>
<evidence type="ECO:0000313" key="7">
    <source>
        <dbReference type="EMBL" id="NOJ68997.1"/>
    </source>
</evidence>
<dbReference type="HAMAP" id="MF_00978">
    <property type="entry name" value="Bifunct_BirA"/>
    <property type="match status" value="1"/>
</dbReference>
<dbReference type="GO" id="GO:0005524">
    <property type="term" value="F:ATP binding"/>
    <property type="evidence" value="ECO:0007669"/>
    <property type="project" value="UniProtKB-UniRule"/>
</dbReference>
<keyword evidence="2 5" id="KW-0547">Nucleotide-binding</keyword>
<dbReference type="PANTHER" id="PTHR12835">
    <property type="entry name" value="BIOTIN PROTEIN LIGASE"/>
    <property type="match status" value="1"/>
</dbReference>
<organism evidence="7 8">
    <name type="scientific">Paenibacillus alvei</name>
    <name type="common">Bacillus alvei</name>
    <dbReference type="NCBI Taxonomy" id="44250"/>
    <lineage>
        <taxon>Bacteria</taxon>
        <taxon>Bacillati</taxon>
        <taxon>Bacillota</taxon>
        <taxon>Bacilli</taxon>
        <taxon>Bacillales</taxon>
        <taxon>Paenibacillaceae</taxon>
        <taxon>Paenibacillus</taxon>
    </lineage>
</organism>
<feature type="binding site" evidence="5">
    <location>
        <begin position="118"/>
        <end position="120"/>
    </location>
    <ligand>
        <name>biotin</name>
        <dbReference type="ChEBI" id="CHEBI:57586"/>
    </ligand>
</feature>
<dbReference type="GO" id="GO:0005737">
    <property type="term" value="C:cytoplasm"/>
    <property type="evidence" value="ECO:0007669"/>
    <property type="project" value="TreeGrafter"/>
</dbReference>
<dbReference type="NCBIfam" id="TIGR00121">
    <property type="entry name" value="birA_ligase"/>
    <property type="match status" value="1"/>
</dbReference>
<feature type="binding site" evidence="5">
    <location>
        <position position="185"/>
    </location>
    <ligand>
        <name>biotin</name>
        <dbReference type="ChEBI" id="CHEBI:57586"/>
    </ligand>
</feature>
<feature type="DNA-binding region" description="H-T-H motif" evidence="5">
    <location>
        <begin position="19"/>
        <end position="38"/>
    </location>
</feature>
<protein>
    <recommendedName>
        <fullName evidence="5">Bifunctional ligase/repressor BirA</fullName>
    </recommendedName>
    <alternativeName>
        <fullName evidence="5">Biotin--[acetyl-CoA-carboxylase] ligase</fullName>
        <ecNumber evidence="5">6.3.4.15</ecNumber>
    </alternativeName>
    <alternativeName>
        <fullName evidence="5">Biotin--protein ligase</fullName>
    </alternativeName>
    <alternativeName>
        <fullName evidence="5">Biotin-[acetyl-CoA carboxylase] synthetase</fullName>
    </alternativeName>
</protein>
<dbReference type="InterPro" id="IPR030855">
    <property type="entry name" value="Bifunct_BirA"/>
</dbReference>
<dbReference type="PANTHER" id="PTHR12835:SF5">
    <property type="entry name" value="BIOTIN--PROTEIN LIGASE"/>
    <property type="match status" value="1"/>
</dbReference>
<dbReference type="SUPFAM" id="SSF50037">
    <property type="entry name" value="C-terminal domain of transcriptional repressors"/>
    <property type="match status" value="1"/>
</dbReference>
<dbReference type="GO" id="GO:0004077">
    <property type="term" value="F:biotin--[biotin carboxyl-carrier protein] ligase activity"/>
    <property type="evidence" value="ECO:0007669"/>
    <property type="project" value="UniProtKB-UniRule"/>
</dbReference>
<dbReference type="Pfam" id="PF08279">
    <property type="entry name" value="HTH_11"/>
    <property type="match status" value="1"/>
</dbReference>
<keyword evidence="1 5" id="KW-0436">Ligase</keyword>
<dbReference type="InterPro" id="IPR036388">
    <property type="entry name" value="WH-like_DNA-bd_sf"/>
</dbReference>
<feature type="domain" description="BPL/LPL catalytic" evidence="6">
    <location>
        <begin position="80"/>
        <end position="258"/>
    </location>
</feature>
<dbReference type="SUPFAM" id="SSF55681">
    <property type="entry name" value="Class II aaRS and biotin synthetases"/>
    <property type="match status" value="1"/>
</dbReference>
<dbReference type="EMBL" id="JABFOR010000001">
    <property type="protein sequence ID" value="NOJ68997.1"/>
    <property type="molecule type" value="Genomic_DNA"/>
</dbReference>
<name>A0AAP6ZVN4_PAEAL</name>
<dbReference type="GO" id="GO:0009249">
    <property type="term" value="P:protein lipoylation"/>
    <property type="evidence" value="ECO:0007669"/>
    <property type="project" value="UniProtKB-ARBA"/>
</dbReference>
<keyword evidence="5" id="KW-0678">Repressor</keyword>
<comment type="function">
    <text evidence="5">Acts both as a biotin--[acetyl-CoA-carboxylase] ligase and a repressor.</text>
</comment>
<keyword evidence="5" id="KW-0238">DNA-binding</keyword>
<evidence type="ECO:0000259" key="6">
    <source>
        <dbReference type="PROSITE" id="PS51733"/>
    </source>
</evidence>
<dbReference type="InterPro" id="IPR003142">
    <property type="entry name" value="BPL_C"/>
</dbReference>
<evidence type="ECO:0000256" key="4">
    <source>
        <dbReference type="ARBA" id="ARBA00023267"/>
    </source>
</evidence>
<keyword evidence="5" id="KW-0804">Transcription</keyword>